<dbReference type="PANTHER" id="PTHR48050">
    <property type="entry name" value="STEROL 3-BETA-GLUCOSYLTRANSFERASE"/>
    <property type="match status" value="1"/>
</dbReference>
<proteinExistence type="predicted"/>
<dbReference type="SUPFAM" id="SSF53756">
    <property type="entry name" value="UDP-Glycosyltransferase/glycogen phosphorylase"/>
    <property type="match status" value="1"/>
</dbReference>
<evidence type="ECO:0000259" key="3">
    <source>
        <dbReference type="Pfam" id="PF06722"/>
    </source>
</evidence>
<evidence type="ECO:0000256" key="1">
    <source>
        <dbReference type="SAM" id="Phobius"/>
    </source>
</evidence>
<dbReference type="AlphaFoldDB" id="A0A940YBF3"/>
<dbReference type="Proteomes" id="UP000676246">
    <property type="component" value="Unassembled WGS sequence"/>
</dbReference>
<dbReference type="InterPro" id="IPR004276">
    <property type="entry name" value="GlycoTrans_28_N"/>
</dbReference>
<dbReference type="GO" id="GO:1901137">
    <property type="term" value="P:carbohydrate derivative biosynthetic process"/>
    <property type="evidence" value="ECO:0007669"/>
    <property type="project" value="UniProtKB-ARBA"/>
</dbReference>
<dbReference type="Pfam" id="PF06722">
    <property type="entry name" value="EryCIII-like_C"/>
    <property type="match status" value="1"/>
</dbReference>
<comment type="caution">
    <text evidence="4">The sequence shown here is derived from an EMBL/GenBank/DDBJ whole genome shotgun (WGS) entry which is preliminary data.</text>
</comment>
<dbReference type="Gene3D" id="3.40.50.2000">
    <property type="entry name" value="Glycogen Phosphorylase B"/>
    <property type="match status" value="2"/>
</dbReference>
<dbReference type="Pfam" id="PF03033">
    <property type="entry name" value="Glyco_transf_28"/>
    <property type="match status" value="1"/>
</dbReference>
<organism evidence="4 5">
    <name type="scientific">Ideonella alba</name>
    <dbReference type="NCBI Taxonomy" id="2824118"/>
    <lineage>
        <taxon>Bacteria</taxon>
        <taxon>Pseudomonadati</taxon>
        <taxon>Pseudomonadota</taxon>
        <taxon>Betaproteobacteria</taxon>
        <taxon>Burkholderiales</taxon>
        <taxon>Sphaerotilaceae</taxon>
        <taxon>Ideonella</taxon>
    </lineage>
</organism>
<dbReference type="EMBL" id="JAGQDD010000002">
    <property type="protein sequence ID" value="MBQ0929951.1"/>
    <property type="molecule type" value="Genomic_DNA"/>
</dbReference>
<feature type="transmembrane region" description="Helical" evidence="1">
    <location>
        <begin position="12"/>
        <end position="33"/>
    </location>
</feature>
<evidence type="ECO:0000313" key="5">
    <source>
        <dbReference type="Proteomes" id="UP000676246"/>
    </source>
</evidence>
<name>A0A940YBF3_9BURK</name>
<dbReference type="RefSeq" id="WP_210852189.1">
    <property type="nucleotide sequence ID" value="NZ_JAGQDD010000002.1"/>
</dbReference>
<dbReference type="PANTHER" id="PTHR48050:SF13">
    <property type="entry name" value="STEROL 3-BETA-GLUCOSYLTRANSFERASE UGT80A2"/>
    <property type="match status" value="1"/>
</dbReference>
<feature type="domain" description="Erythromycin biosynthesis protein CIII-like C-terminal" evidence="3">
    <location>
        <begin position="304"/>
        <end position="400"/>
    </location>
</feature>
<dbReference type="GO" id="GO:0005975">
    <property type="term" value="P:carbohydrate metabolic process"/>
    <property type="evidence" value="ECO:0007669"/>
    <property type="project" value="InterPro"/>
</dbReference>
<keyword evidence="1" id="KW-1133">Transmembrane helix</keyword>
<feature type="domain" description="Glycosyltransferase family 28 N-terminal" evidence="2">
    <location>
        <begin position="12"/>
        <end position="132"/>
    </location>
</feature>
<protein>
    <recommendedName>
        <fullName evidence="6">Glycosyltransferase</fullName>
    </recommendedName>
</protein>
<evidence type="ECO:0000313" key="4">
    <source>
        <dbReference type="EMBL" id="MBQ0929951.1"/>
    </source>
</evidence>
<accession>A0A940YBF3</accession>
<sequence>MTAPRADRPPEVVVVAVGSGGDVLPLAAVALALQARGRRVQMLCPASQQPRLSALGLSVAPLLSAEQEQAVLANPALWQPAHALDSLWPMALSAAQATLTALDPLVQAGARPLLLGSTLALGARLAAERWQLRWITAHGAPAWLFNPHDFPRLPGAGWLRAWPAAWRAPAWRWAERRWLDPQLDPGWSALRQAWGLPAQPARQLISRGLSSPGPLLGLFPEGWAGPPWTQRLHCTGFPLFDGHAAGAPLPPAWADWLAERRPIVGLAGTAMWQAGAWQQRLARAAERLGRPLLLLGPAPAGVAWPGDCRQAVDLPLRAVLPHTDLVVSHPGVGTTALALAAGVPQLLVPWAFDHADNAARLQRRDVARVVPPSTSLPGLVRQMQAMLADRALRAHCRAFAATLPPGDQATAAAADVVEAALR</sequence>
<evidence type="ECO:0000259" key="2">
    <source>
        <dbReference type="Pfam" id="PF03033"/>
    </source>
</evidence>
<keyword evidence="1" id="KW-0812">Transmembrane</keyword>
<dbReference type="InterPro" id="IPR050426">
    <property type="entry name" value="Glycosyltransferase_28"/>
</dbReference>
<dbReference type="GO" id="GO:0016758">
    <property type="term" value="F:hexosyltransferase activity"/>
    <property type="evidence" value="ECO:0007669"/>
    <property type="project" value="InterPro"/>
</dbReference>
<reference evidence="4 5" key="1">
    <citation type="submission" date="2021-04" db="EMBL/GenBank/DDBJ databases">
        <title>The genome sequence of Ideonella sp. 3Y2.</title>
        <authorList>
            <person name="Liu Y."/>
        </authorList>
    </citation>
    <scope>NUCLEOTIDE SEQUENCE [LARGE SCALE GENOMIC DNA]</scope>
    <source>
        <strain evidence="4 5">3Y2</strain>
    </source>
</reference>
<keyword evidence="1" id="KW-0472">Membrane</keyword>
<gene>
    <name evidence="4" type="ORF">KAK03_05575</name>
</gene>
<evidence type="ECO:0008006" key="6">
    <source>
        <dbReference type="Google" id="ProtNLM"/>
    </source>
</evidence>
<keyword evidence="5" id="KW-1185">Reference proteome</keyword>
<dbReference type="InterPro" id="IPR010610">
    <property type="entry name" value="EryCIII-like_C"/>
</dbReference>